<gene>
    <name evidence="4" type="ORF">CVLEPA_LOCUS23217</name>
</gene>
<feature type="compositionally biased region" description="Basic and acidic residues" evidence="2">
    <location>
        <begin position="417"/>
        <end position="464"/>
    </location>
</feature>
<feature type="compositionally biased region" description="Basic and acidic residues" evidence="2">
    <location>
        <begin position="257"/>
        <end position="312"/>
    </location>
</feature>
<dbReference type="PANTHER" id="PTHR22115:SF4">
    <property type="entry name" value="COILED-COIL DOMAIN-CONTAINING PROTEIN"/>
    <property type="match status" value="1"/>
</dbReference>
<evidence type="ECO:0000256" key="2">
    <source>
        <dbReference type="SAM" id="MobiDB-lite"/>
    </source>
</evidence>
<dbReference type="Pfam" id="PF15295">
    <property type="entry name" value="CCDC50_N"/>
    <property type="match status" value="1"/>
</dbReference>
<keyword evidence="1" id="KW-0175">Coiled coil</keyword>
<evidence type="ECO:0000313" key="5">
    <source>
        <dbReference type="Proteomes" id="UP001642483"/>
    </source>
</evidence>
<feature type="compositionally biased region" description="Basic and acidic residues" evidence="2">
    <location>
        <begin position="318"/>
        <end position="338"/>
    </location>
</feature>
<feature type="compositionally biased region" description="Basic and acidic residues" evidence="2">
    <location>
        <begin position="231"/>
        <end position="249"/>
    </location>
</feature>
<protein>
    <recommendedName>
        <fullName evidence="3">Coiled-coil domain-containing protein</fullName>
    </recommendedName>
</protein>
<proteinExistence type="predicted"/>
<dbReference type="PANTHER" id="PTHR22115">
    <property type="entry name" value="C3ORF6 PROTEIN-RELATED"/>
    <property type="match status" value="1"/>
</dbReference>
<accession>A0ABP0GIG3</accession>
<feature type="compositionally biased region" description="Basic and acidic residues" evidence="2">
    <location>
        <begin position="491"/>
        <end position="503"/>
    </location>
</feature>
<dbReference type="InterPro" id="IPR039303">
    <property type="entry name" value="CCDC50"/>
</dbReference>
<feature type="compositionally biased region" description="Polar residues" evidence="2">
    <location>
        <begin position="479"/>
        <end position="489"/>
    </location>
</feature>
<feature type="region of interest" description="Disordered" evidence="2">
    <location>
        <begin position="130"/>
        <end position="172"/>
    </location>
</feature>
<evidence type="ECO:0000259" key="3">
    <source>
        <dbReference type="Pfam" id="PF15295"/>
    </source>
</evidence>
<keyword evidence="5" id="KW-1185">Reference proteome</keyword>
<feature type="domain" description="Coiled-coil" evidence="3">
    <location>
        <begin position="14"/>
        <end position="141"/>
    </location>
</feature>
<comment type="caution">
    <text evidence="4">The sequence shown here is derived from an EMBL/GenBank/DDBJ whole genome shotgun (WGS) entry which is preliminary data.</text>
</comment>
<feature type="region of interest" description="Disordered" evidence="2">
    <location>
        <begin position="212"/>
        <end position="503"/>
    </location>
</feature>
<sequence length="503" mass="60182">MAANNMASSTSNYIEADPTKPVNEVVKEYRVIEDGALAHYLQEREIEYHHACNVEQRHTVMGDIQTAKQLQDEEDKRARILTMDEQEKLKGLDGELAEVIQEEVVQQHLHEEDERKRRERRDQEMAKRILEREKRRNRRQQEQDHYLAERMSDMRTSESNNRRKEVSDEELAKRLQDEEKHMLKKKENHKEHIKTVVELQDEELARFIHNQEMEEMEMIEQRQKHKRKDKSGKYDPRRERPDSHWDDSRQPVPNSQRGDHRKEKSDPRRQDLDRETEDPRRERADPRRKEHRREIVTSRKEHRQRDIVDRSRTPPVDRNSHATEHNNHLRVRDGDRIRHSPRPKSGNLEGSRVSQKPPNRPRPPSTSRVVNNPELSHMHAIERDRRHTTKDITTSADEYIPSRSASERPRRPAPPKMRQDSGQRLPASHENRERHQHRDPSPSDNPWERFPQDTSHHSYEDHAQSDIAYGDGFARLTEQETWNNNQNYGDYQKKRNKGDCKQQ</sequence>
<name>A0ABP0GIG3_CLALP</name>
<dbReference type="InterPro" id="IPR029311">
    <property type="entry name" value="CCDC50_N"/>
</dbReference>
<evidence type="ECO:0000313" key="4">
    <source>
        <dbReference type="EMBL" id="CAK8690619.1"/>
    </source>
</evidence>
<dbReference type="EMBL" id="CAWYQH010000119">
    <property type="protein sequence ID" value="CAK8690619.1"/>
    <property type="molecule type" value="Genomic_DNA"/>
</dbReference>
<evidence type="ECO:0000256" key="1">
    <source>
        <dbReference type="ARBA" id="ARBA00023054"/>
    </source>
</evidence>
<organism evidence="4 5">
    <name type="scientific">Clavelina lepadiformis</name>
    <name type="common">Light-bulb sea squirt</name>
    <name type="synonym">Ascidia lepadiformis</name>
    <dbReference type="NCBI Taxonomy" id="159417"/>
    <lineage>
        <taxon>Eukaryota</taxon>
        <taxon>Metazoa</taxon>
        <taxon>Chordata</taxon>
        <taxon>Tunicata</taxon>
        <taxon>Ascidiacea</taxon>
        <taxon>Aplousobranchia</taxon>
        <taxon>Clavelinidae</taxon>
        <taxon>Clavelina</taxon>
    </lineage>
</organism>
<feature type="compositionally biased region" description="Basic and acidic residues" evidence="2">
    <location>
        <begin position="376"/>
        <end position="385"/>
    </location>
</feature>
<dbReference type="Proteomes" id="UP001642483">
    <property type="component" value="Unassembled WGS sequence"/>
</dbReference>
<reference evidence="4 5" key="1">
    <citation type="submission" date="2024-02" db="EMBL/GenBank/DDBJ databases">
        <authorList>
            <person name="Daric V."/>
            <person name="Darras S."/>
        </authorList>
    </citation>
    <scope>NUCLEOTIDE SEQUENCE [LARGE SCALE GENOMIC DNA]</scope>
</reference>